<dbReference type="InterPro" id="IPR013087">
    <property type="entry name" value="Znf_C2H2_type"/>
</dbReference>
<sequence length="366" mass="41304">MNNPHFNSLSVTSTSSSPIDLITIPFQPSTSSFDSSNRRRPRKKRSRTQTDDDHYSTTVLTTSKSKYTKKPDPNAPKITRPCTECGKKFWSDKALFGHMRCHPERQWRGIIPPVNYRRPISVSPNFSPNLEHSSNSFTEEDQDIANSLLMLANGPNFSISRVSDSRFECSSCKKVFGSHQALGGHRASHKNVRGCFAMAKSDEEETEDEITLFGDFGRHESSFNLENKMSMMILGTDQNHKKRFQWENNAATDQERFVNLDLNLPAPLEDDSSSSYSSSLTLDLSLSNFSKEDMQATWITRCPSGKIKKVGHYSLSKLQLVIDSVQGADGSIQIGPFYESFPQLNPPSFPDTDHCSSTKMRDHQRQ</sequence>
<dbReference type="PANTHER" id="PTHR47591:SF1">
    <property type="entry name" value="ZINC FINGER PROTEIN ZAT2-RELATED"/>
    <property type="match status" value="1"/>
</dbReference>
<evidence type="ECO:0000259" key="3">
    <source>
        <dbReference type="PROSITE" id="PS50157"/>
    </source>
</evidence>
<dbReference type="GeneID" id="127148421"/>
<dbReference type="SUPFAM" id="SSF57667">
    <property type="entry name" value="beta-beta-alpha zinc fingers"/>
    <property type="match status" value="1"/>
</dbReference>
<feature type="compositionally biased region" description="Polar residues" evidence="2">
    <location>
        <begin position="56"/>
        <end position="65"/>
    </location>
</feature>
<dbReference type="InterPro" id="IPR036236">
    <property type="entry name" value="Znf_C2H2_sf"/>
</dbReference>
<keyword evidence="1" id="KW-0479">Metal-binding</keyword>
<dbReference type="PROSITE" id="PS50157">
    <property type="entry name" value="ZINC_FINGER_C2H2_2"/>
    <property type="match status" value="2"/>
</dbReference>
<protein>
    <submittedName>
        <fullName evidence="5">Zinc finger protein ZAT3</fullName>
    </submittedName>
</protein>
<dbReference type="RefSeq" id="XP_050937976.1">
    <property type="nucleotide sequence ID" value="XM_051082019.1"/>
</dbReference>
<keyword evidence="1" id="KW-0863">Zinc-finger</keyword>
<evidence type="ECO:0000256" key="2">
    <source>
        <dbReference type="SAM" id="MobiDB-lite"/>
    </source>
</evidence>
<dbReference type="Gene3D" id="3.30.160.60">
    <property type="entry name" value="Classic Zinc Finger"/>
    <property type="match status" value="1"/>
</dbReference>
<accession>A0ABM3KJN5</accession>
<dbReference type="Proteomes" id="UP001652600">
    <property type="component" value="Chromosome 1"/>
</dbReference>
<dbReference type="SMART" id="SM00355">
    <property type="entry name" value="ZnF_C2H2"/>
    <property type="match status" value="2"/>
</dbReference>
<feature type="compositionally biased region" description="Basic residues" evidence="2">
    <location>
        <begin position="38"/>
        <end position="47"/>
    </location>
</feature>
<feature type="region of interest" description="Disordered" evidence="2">
    <location>
        <begin position="26"/>
        <end position="75"/>
    </location>
</feature>
<dbReference type="Pfam" id="PF13912">
    <property type="entry name" value="zf-C2H2_6"/>
    <property type="match status" value="2"/>
</dbReference>
<proteinExistence type="predicted"/>
<evidence type="ECO:0000313" key="5">
    <source>
        <dbReference type="RefSeq" id="XP_050937976.1"/>
    </source>
</evidence>
<dbReference type="PROSITE" id="PS00028">
    <property type="entry name" value="ZINC_FINGER_C2H2_1"/>
    <property type="match status" value="2"/>
</dbReference>
<keyword evidence="4" id="KW-1185">Reference proteome</keyword>
<feature type="domain" description="C2H2-type" evidence="3">
    <location>
        <begin position="80"/>
        <end position="107"/>
    </location>
</feature>
<evidence type="ECO:0000256" key="1">
    <source>
        <dbReference type="PROSITE-ProRule" id="PRU00042"/>
    </source>
</evidence>
<evidence type="ECO:0000313" key="4">
    <source>
        <dbReference type="Proteomes" id="UP001652600"/>
    </source>
</evidence>
<dbReference type="PANTHER" id="PTHR47591">
    <property type="entry name" value="ZINC FINGER PROTEIN ZAT2-RELATED"/>
    <property type="match status" value="1"/>
</dbReference>
<organism evidence="4 5">
    <name type="scientific">Cucumis melo</name>
    <name type="common">Muskmelon</name>
    <dbReference type="NCBI Taxonomy" id="3656"/>
    <lineage>
        <taxon>Eukaryota</taxon>
        <taxon>Viridiplantae</taxon>
        <taxon>Streptophyta</taxon>
        <taxon>Embryophyta</taxon>
        <taxon>Tracheophyta</taxon>
        <taxon>Spermatophyta</taxon>
        <taxon>Magnoliopsida</taxon>
        <taxon>eudicotyledons</taxon>
        <taxon>Gunneridae</taxon>
        <taxon>Pentapetalae</taxon>
        <taxon>rosids</taxon>
        <taxon>fabids</taxon>
        <taxon>Cucurbitales</taxon>
        <taxon>Cucurbitaceae</taxon>
        <taxon>Benincaseae</taxon>
        <taxon>Cucumis</taxon>
    </lineage>
</organism>
<reference evidence="5" key="2">
    <citation type="submission" date="2025-08" db="UniProtKB">
        <authorList>
            <consortium name="RefSeq"/>
        </authorList>
    </citation>
    <scope>IDENTIFICATION</scope>
    <source>
        <tissue evidence="5">Stem</tissue>
    </source>
</reference>
<name>A0ABM3KJN5_CUCME</name>
<feature type="domain" description="C2H2-type" evidence="3">
    <location>
        <begin position="167"/>
        <end position="194"/>
    </location>
</feature>
<gene>
    <name evidence="5" type="primary">LOC127148421</name>
</gene>
<reference evidence="4" key="1">
    <citation type="submission" date="2025-05" db="UniProtKB">
        <authorList>
            <consortium name="RefSeq"/>
        </authorList>
    </citation>
    <scope>NUCLEOTIDE SEQUENCE [LARGE SCALE GENOMIC DNA]</scope>
</reference>
<keyword evidence="1" id="KW-0862">Zinc</keyword>